<evidence type="ECO:0000313" key="13">
    <source>
        <dbReference type="EMBL" id="GGH95832.1"/>
    </source>
</evidence>
<evidence type="ECO:0000256" key="5">
    <source>
        <dbReference type="ARBA" id="ARBA00022801"/>
    </source>
</evidence>
<dbReference type="InterPro" id="IPR001915">
    <property type="entry name" value="Peptidase_M48"/>
</dbReference>
<evidence type="ECO:0000256" key="3">
    <source>
        <dbReference type="ARBA" id="ARBA00022692"/>
    </source>
</evidence>
<feature type="transmembrane region" description="Helical" evidence="11">
    <location>
        <begin position="175"/>
        <end position="198"/>
    </location>
</feature>
<dbReference type="EMBL" id="VCJR02000001">
    <property type="protein sequence ID" value="NHK27569.1"/>
    <property type="molecule type" value="Genomic_DNA"/>
</dbReference>
<dbReference type="GO" id="GO:0004222">
    <property type="term" value="F:metalloendopeptidase activity"/>
    <property type="evidence" value="ECO:0007669"/>
    <property type="project" value="InterPro"/>
</dbReference>
<dbReference type="Proteomes" id="UP000621856">
    <property type="component" value="Unassembled WGS sequence"/>
</dbReference>
<keyword evidence="9 11" id="KW-0472">Membrane</keyword>
<keyword evidence="7 11" id="KW-1133">Transmembrane helix</keyword>
<evidence type="ECO:0000256" key="11">
    <source>
        <dbReference type="SAM" id="Phobius"/>
    </source>
</evidence>
<gene>
    <name evidence="13" type="primary">htpX</name>
    <name evidence="14" type="ORF">FF098_006605</name>
    <name evidence="13" type="ORF">GCM10011355_13300</name>
</gene>
<dbReference type="Pfam" id="PF01435">
    <property type="entry name" value="Peptidase_M48"/>
    <property type="match status" value="1"/>
</dbReference>
<dbReference type="CDD" id="cd07340">
    <property type="entry name" value="M48B_Htpx_like"/>
    <property type="match status" value="1"/>
</dbReference>
<dbReference type="GO" id="GO:0006508">
    <property type="term" value="P:proteolysis"/>
    <property type="evidence" value="ECO:0007669"/>
    <property type="project" value="UniProtKB-KW"/>
</dbReference>
<accession>A0A8J3EQK7</accession>
<comment type="cofactor">
    <cofactor evidence="10">
        <name>Zn(2+)</name>
        <dbReference type="ChEBI" id="CHEBI:29105"/>
    </cofactor>
    <text evidence="10">Binds 1 zinc ion per subunit.</text>
</comment>
<dbReference type="Gene3D" id="3.30.2010.10">
    <property type="entry name" value="Metalloproteases ('zincins'), catalytic domain"/>
    <property type="match status" value="1"/>
</dbReference>
<comment type="caution">
    <text evidence="13">The sequence shown here is derived from an EMBL/GenBank/DDBJ whole genome shotgun (WGS) entry which is preliminary data.</text>
</comment>
<keyword evidence="16" id="KW-1185">Reference proteome</keyword>
<dbReference type="EMBL" id="BMGZ01000001">
    <property type="protein sequence ID" value="GGH95832.1"/>
    <property type="molecule type" value="Genomic_DNA"/>
</dbReference>
<feature type="transmembrane region" description="Helical" evidence="11">
    <location>
        <begin position="18"/>
        <end position="40"/>
    </location>
</feature>
<evidence type="ECO:0000256" key="4">
    <source>
        <dbReference type="ARBA" id="ARBA00022723"/>
    </source>
</evidence>
<evidence type="ECO:0000313" key="15">
    <source>
        <dbReference type="Proteomes" id="UP000621856"/>
    </source>
</evidence>
<dbReference type="AlphaFoldDB" id="A0A8J3EQK7"/>
<keyword evidence="3 11" id="KW-0812">Transmembrane</keyword>
<name>A0A8J3EQK7_9PROT</name>
<evidence type="ECO:0000313" key="16">
    <source>
        <dbReference type="Proteomes" id="UP000818603"/>
    </source>
</evidence>
<evidence type="ECO:0000256" key="8">
    <source>
        <dbReference type="ARBA" id="ARBA00023049"/>
    </source>
</evidence>
<evidence type="ECO:0000256" key="10">
    <source>
        <dbReference type="RuleBase" id="RU003983"/>
    </source>
</evidence>
<reference evidence="14 16" key="2">
    <citation type="submission" date="2020-02" db="EMBL/GenBank/DDBJ databases">
        <title>Genome sequence of Parvularcula flava strain NH6-79.</title>
        <authorList>
            <person name="Abdul Karim M.H."/>
            <person name="Lam M.Q."/>
            <person name="Chen S.J."/>
            <person name="Yahya A."/>
            <person name="Shahir S."/>
            <person name="Shamsir M.S."/>
            <person name="Chong C.S."/>
        </authorList>
    </citation>
    <scope>NUCLEOTIDE SEQUENCE [LARGE SCALE GENOMIC DNA]</scope>
    <source>
        <strain evidence="14 16">NH6-79</strain>
    </source>
</reference>
<organism evidence="13 15">
    <name type="scientific">Aquisalinus luteolus</name>
    <dbReference type="NCBI Taxonomy" id="1566827"/>
    <lineage>
        <taxon>Bacteria</taxon>
        <taxon>Pseudomonadati</taxon>
        <taxon>Pseudomonadota</taxon>
        <taxon>Alphaproteobacteria</taxon>
        <taxon>Parvularculales</taxon>
        <taxon>Parvularculaceae</taxon>
        <taxon>Aquisalinus</taxon>
    </lineage>
</organism>
<dbReference type="GO" id="GO:0046872">
    <property type="term" value="F:metal ion binding"/>
    <property type="evidence" value="ECO:0007669"/>
    <property type="project" value="UniProtKB-KW"/>
</dbReference>
<proteinExistence type="inferred from homology"/>
<dbReference type="Proteomes" id="UP000818603">
    <property type="component" value="Unassembled WGS sequence"/>
</dbReference>
<feature type="domain" description="Peptidase M48" evidence="12">
    <location>
        <begin position="98"/>
        <end position="314"/>
    </location>
</feature>
<dbReference type="PANTHER" id="PTHR43221">
    <property type="entry name" value="PROTEASE HTPX"/>
    <property type="match status" value="1"/>
</dbReference>
<feature type="transmembrane region" description="Helical" evidence="11">
    <location>
        <begin position="60"/>
        <end position="79"/>
    </location>
</feature>
<sequence>MGAYGLQSHIWNNNLKSILLLIGFPVLLCLLIYALFLLIVGLTGPGSIERAGGEALEMTLSFWPIAVIAAAIWFVIAWFSHNAMIRAVTGAKGLDRRDNPELYNLLENLCIERGITMPRLNIIETPALNAFASGLKEKDYTITVTRGLLETLDKRELRAVLAHELTHIRNRDVRLLVIAVIFVGIFSFFGEIVFRRMFYIGRRTSGYSSGRNGDSRGGGVIILIAVAIIIIAYLLALAIRFSLSRKREYLADAGAVDLTRDPDAMISALRKISGNSQFDAPNDVRQMAVHNAQPFAGIFMTHPSIDKRIEALVDYAGGIQVASSEPA</sequence>
<keyword evidence="8 10" id="KW-0482">Metalloprotease</keyword>
<evidence type="ECO:0000256" key="2">
    <source>
        <dbReference type="ARBA" id="ARBA00022670"/>
    </source>
</evidence>
<keyword evidence="5 10" id="KW-0378">Hydrolase</keyword>
<evidence type="ECO:0000256" key="6">
    <source>
        <dbReference type="ARBA" id="ARBA00022833"/>
    </source>
</evidence>
<dbReference type="InterPro" id="IPR050083">
    <property type="entry name" value="HtpX_protease"/>
</dbReference>
<reference evidence="13" key="3">
    <citation type="submission" date="2020-09" db="EMBL/GenBank/DDBJ databases">
        <authorList>
            <person name="Sun Q."/>
            <person name="Zhou Y."/>
        </authorList>
    </citation>
    <scope>NUCLEOTIDE SEQUENCE</scope>
    <source>
        <strain evidence="13">CGMCC 1.14984</strain>
    </source>
</reference>
<keyword evidence="2 10" id="KW-0645">Protease</keyword>
<dbReference type="PANTHER" id="PTHR43221:SF2">
    <property type="entry name" value="PROTEASE HTPX HOMOLOG"/>
    <property type="match status" value="1"/>
</dbReference>
<evidence type="ECO:0000259" key="12">
    <source>
        <dbReference type="Pfam" id="PF01435"/>
    </source>
</evidence>
<dbReference type="RefSeq" id="WP_155138627.1">
    <property type="nucleotide sequence ID" value="NZ_BMGZ01000001.1"/>
</dbReference>
<evidence type="ECO:0000256" key="1">
    <source>
        <dbReference type="ARBA" id="ARBA00022475"/>
    </source>
</evidence>
<protein>
    <submittedName>
        <fullName evidence="14">M48 family metallopeptidase</fullName>
    </submittedName>
    <submittedName>
        <fullName evidence="13">Protease HtpX</fullName>
    </submittedName>
</protein>
<evidence type="ECO:0000313" key="14">
    <source>
        <dbReference type="EMBL" id="NHK27569.1"/>
    </source>
</evidence>
<reference evidence="13" key="1">
    <citation type="journal article" date="2014" name="Int. J. Syst. Evol. Microbiol.">
        <title>Complete genome sequence of Corynebacterium casei LMG S-19264T (=DSM 44701T), isolated from a smear-ripened cheese.</title>
        <authorList>
            <consortium name="US DOE Joint Genome Institute (JGI-PGF)"/>
            <person name="Walter F."/>
            <person name="Albersmeier A."/>
            <person name="Kalinowski J."/>
            <person name="Ruckert C."/>
        </authorList>
    </citation>
    <scope>NUCLEOTIDE SEQUENCE</scope>
    <source>
        <strain evidence="13">CGMCC 1.14984</strain>
    </source>
</reference>
<evidence type="ECO:0000256" key="7">
    <source>
        <dbReference type="ARBA" id="ARBA00022989"/>
    </source>
</evidence>
<keyword evidence="4" id="KW-0479">Metal-binding</keyword>
<keyword evidence="1" id="KW-1003">Cell membrane</keyword>
<feature type="transmembrane region" description="Helical" evidence="11">
    <location>
        <begin position="218"/>
        <end position="239"/>
    </location>
</feature>
<comment type="similarity">
    <text evidence="10">Belongs to the peptidase M48 family.</text>
</comment>
<evidence type="ECO:0000256" key="9">
    <source>
        <dbReference type="ARBA" id="ARBA00023136"/>
    </source>
</evidence>
<keyword evidence="6 10" id="KW-0862">Zinc</keyword>